<proteinExistence type="predicted"/>
<dbReference type="EMBL" id="AJJQ01000021">
    <property type="protein sequence ID" value="EID51411.1"/>
    <property type="molecule type" value="Genomic_DNA"/>
</dbReference>
<organism evidence="1 2">
    <name type="scientific">Rothia aeria F0474</name>
    <dbReference type="NCBI Taxonomy" id="1125724"/>
    <lineage>
        <taxon>Bacteria</taxon>
        <taxon>Bacillati</taxon>
        <taxon>Actinomycetota</taxon>
        <taxon>Actinomycetes</taxon>
        <taxon>Micrococcales</taxon>
        <taxon>Micrococcaceae</taxon>
        <taxon>Rothia</taxon>
    </lineage>
</organism>
<sequence length="44" mass="4863">MGWLPPGFPPRSGTVLRRFYASPTGKGHPLFYGVPLRFFTQPAG</sequence>
<protein>
    <submittedName>
        <fullName evidence="1">Uncharacterized protein</fullName>
    </submittedName>
</protein>
<reference evidence="1" key="1">
    <citation type="submission" date="2012-03" db="EMBL/GenBank/DDBJ databases">
        <authorList>
            <person name="Durkin A.S."/>
            <person name="McCorrison J."/>
            <person name="Torralba M."/>
            <person name="Gillis M."/>
            <person name="Methe B."/>
            <person name="Sutton G."/>
            <person name="Nelson K.E."/>
        </authorList>
    </citation>
    <scope>NUCLEOTIDE SEQUENCE [LARGE SCALE GENOMIC DNA]</scope>
    <source>
        <strain evidence="1">F0474</strain>
    </source>
</reference>
<accession>I0UU58</accession>
<comment type="caution">
    <text evidence="1">The sequence shown here is derived from an EMBL/GenBank/DDBJ whole genome shotgun (WGS) entry which is preliminary data.</text>
</comment>
<evidence type="ECO:0000313" key="1">
    <source>
        <dbReference type="EMBL" id="EID51411.1"/>
    </source>
</evidence>
<gene>
    <name evidence="1" type="ORF">HMPREF1324_1152</name>
</gene>
<keyword evidence="2" id="KW-1185">Reference proteome</keyword>
<evidence type="ECO:0000313" key="2">
    <source>
        <dbReference type="Proteomes" id="UP000004863"/>
    </source>
</evidence>
<dbReference type="AlphaFoldDB" id="I0UU58"/>
<dbReference type="Proteomes" id="UP000004863">
    <property type="component" value="Unassembled WGS sequence"/>
</dbReference>
<name>I0UU58_9MICC</name>